<evidence type="ECO:0000313" key="3">
    <source>
        <dbReference type="Proteomes" id="UP000321393"/>
    </source>
</evidence>
<dbReference type="AlphaFoldDB" id="A0A5A7UUQ4"/>
<dbReference type="EMBL" id="SSTE01006658">
    <property type="protein sequence ID" value="KAA0058844.1"/>
    <property type="molecule type" value="Genomic_DNA"/>
</dbReference>
<evidence type="ECO:0000313" key="2">
    <source>
        <dbReference type="EMBL" id="TYK23775.1"/>
    </source>
</evidence>
<gene>
    <name evidence="2" type="ORF">E5676_scaffold1607G001000</name>
    <name evidence="1" type="ORF">E6C27_scaffold98G00020</name>
</gene>
<evidence type="ECO:0000313" key="1">
    <source>
        <dbReference type="EMBL" id="KAA0058844.1"/>
    </source>
</evidence>
<dbReference type="EMBL" id="SSTD01004395">
    <property type="protein sequence ID" value="TYK23775.1"/>
    <property type="molecule type" value="Genomic_DNA"/>
</dbReference>
<sequence>MVRRSIRCLGSRLNKIKSNKDDPIVIDDNTKGAPLILKMSQWSRVQKLNIYARLNFQYKAMFEDDFVEPSTFHERIMGEETHETFERGECSQQPKSSNEEIPYYFLNFQELIMANDQCLNQILDKLIEDVECLKNMFKEKNDLLDDVVYNTALLNEVDKIEKEAIKMKSYQQAVRKSMRRGNLPSRILRLPYTMKFGSVEPKKEKK</sequence>
<proteinExistence type="predicted"/>
<name>A0A5A7UUQ4_CUCMM</name>
<accession>A0A5A7UUQ4</accession>
<dbReference type="Proteomes" id="UP000321947">
    <property type="component" value="Unassembled WGS sequence"/>
</dbReference>
<protein>
    <submittedName>
        <fullName evidence="1">Uncharacterized protein</fullName>
    </submittedName>
</protein>
<reference evidence="3 4" key="1">
    <citation type="submission" date="2019-08" db="EMBL/GenBank/DDBJ databases">
        <title>Draft genome sequences of two oriental melons (Cucumis melo L. var makuwa).</title>
        <authorList>
            <person name="Kwon S.-Y."/>
        </authorList>
    </citation>
    <scope>NUCLEOTIDE SEQUENCE [LARGE SCALE GENOMIC DNA]</scope>
    <source>
        <strain evidence="4">cv. Chang Bougi</strain>
        <strain evidence="3">cv. SW 3</strain>
        <tissue evidence="1">Leaf</tissue>
    </source>
</reference>
<evidence type="ECO:0000313" key="4">
    <source>
        <dbReference type="Proteomes" id="UP000321947"/>
    </source>
</evidence>
<organism evidence="1 3">
    <name type="scientific">Cucumis melo var. makuwa</name>
    <name type="common">Oriental melon</name>
    <dbReference type="NCBI Taxonomy" id="1194695"/>
    <lineage>
        <taxon>Eukaryota</taxon>
        <taxon>Viridiplantae</taxon>
        <taxon>Streptophyta</taxon>
        <taxon>Embryophyta</taxon>
        <taxon>Tracheophyta</taxon>
        <taxon>Spermatophyta</taxon>
        <taxon>Magnoliopsida</taxon>
        <taxon>eudicotyledons</taxon>
        <taxon>Gunneridae</taxon>
        <taxon>Pentapetalae</taxon>
        <taxon>rosids</taxon>
        <taxon>fabids</taxon>
        <taxon>Cucurbitales</taxon>
        <taxon>Cucurbitaceae</taxon>
        <taxon>Benincaseae</taxon>
        <taxon>Cucumis</taxon>
    </lineage>
</organism>
<comment type="caution">
    <text evidence="1">The sequence shown here is derived from an EMBL/GenBank/DDBJ whole genome shotgun (WGS) entry which is preliminary data.</text>
</comment>
<dbReference type="Proteomes" id="UP000321393">
    <property type="component" value="Unassembled WGS sequence"/>
</dbReference>